<evidence type="ECO:0000313" key="1">
    <source>
        <dbReference type="EMBL" id="AMW99096.1"/>
    </source>
</evidence>
<dbReference type="AlphaFoldDB" id="A0A143HC90"/>
<keyword evidence="2" id="KW-1185">Reference proteome</keyword>
<reference evidence="1 2" key="1">
    <citation type="journal article" date="2016" name="Genome Announc.">
        <title>Whole-Genome Sequence of Rummeliibacillus stabekisii Strain PP9 Isolated from Antarctic Soil.</title>
        <authorList>
            <person name="da Mota F.F."/>
            <person name="Vollu R.E."/>
            <person name="Jurelevicius D."/>
            <person name="Seldin L."/>
        </authorList>
    </citation>
    <scope>NUCLEOTIDE SEQUENCE [LARGE SCALE GENOMIC DNA]</scope>
    <source>
        <strain evidence="1 2">PP9</strain>
    </source>
</reference>
<dbReference type="OrthoDB" id="2389779at2"/>
<dbReference type="InterPro" id="IPR010434">
    <property type="entry name" value="DUF1033"/>
</dbReference>
<protein>
    <recommendedName>
        <fullName evidence="3">DUF1033 domain-containing protein</fullName>
    </recommendedName>
</protein>
<dbReference type="Proteomes" id="UP000076021">
    <property type="component" value="Chromosome"/>
</dbReference>
<reference evidence="2" key="2">
    <citation type="submission" date="2016-03" db="EMBL/GenBank/DDBJ databases">
        <authorList>
            <person name="Seldin L."/>
        </authorList>
    </citation>
    <scope>NUCLEOTIDE SEQUENCE [LARGE SCALE GENOMIC DNA]</scope>
    <source>
        <strain evidence="2">PP9</strain>
    </source>
</reference>
<accession>A0A143HC90</accession>
<gene>
    <name evidence="1" type="ORF">ATY39_06270</name>
</gene>
<evidence type="ECO:0008006" key="3">
    <source>
        <dbReference type="Google" id="ProtNLM"/>
    </source>
</evidence>
<dbReference type="KEGG" id="rst:ATY39_06270"/>
<organism evidence="1 2">
    <name type="scientific">Rummeliibacillus stabekisii</name>
    <dbReference type="NCBI Taxonomy" id="241244"/>
    <lineage>
        <taxon>Bacteria</taxon>
        <taxon>Bacillati</taxon>
        <taxon>Bacillota</taxon>
        <taxon>Bacilli</taxon>
        <taxon>Bacillales</taxon>
        <taxon>Caryophanaceae</taxon>
        <taxon>Rummeliibacillus</taxon>
    </lineage>
</organism>
<dbReference type="STRING" id="241244.ATY39_06270"/>
<evidence type="ECO:0000313" key="2">
    <source>
        <dbReference type="Proteomes" id="UP000076021"/>
    </source>
</evidence>
<name>A0A143HC90_9BACL</name>
<dbReference type="EMBL" id="CP014806">
    <property type="protein sequence ID" value="AMW99096.1"/>
    <property type="molecule type" value="Genomic_DNA"/>
</dbReference>
<proteinExistence type="predicted"/>
<dbReference type="Pfam" id="PF06279">
    <property type="entry name" value="DUF1033"/>
    <property type="match status" value="1"/>
</dbReference>
<sequence>MYKVIYMKADYEPWWQFDGWEQTIQSVKEFDDLAEAKKYLENTLTNFENKFPFKAMKKERFWAFWSEDEIEFCEACDEDIQTYHGVVWEEIGQHTKKL</sequence>
<dbReference type="RefSeq" id="WP_066787388.1">
    <property type="nucleotide sequence ID" value="NZ_CP014806.1"/>
</dbReference>